<dbReference type="AlphaFoldDB" id="A0A1H8NSV2"/>
<organism evidence="10 11">
    <name type="scientific">Propionispora vibrioides</name>
    <dbReference type="NCBI Taxonomy" id="112903"/>
    <lineage>
        <taxon>Bacteria</taxon>
        <taxon>Bacillati</taxon>
        <taxon>Bacillota</taxon>
        <taxon>Negativicutes</taxon>
        <taxon>Selenomonadales</taxon>
        <taxon>Sporomusaceae</taxon>
        <taxon>Propionispora</taxon>
    </lineage>
</organism>
<dbReference type="RefSeq" id="WP_091743536.1">
    <property type="nucleotide sequence ID" value="NZ_FODY01000001.1"/>
</dbReference>
<keyword evidence="3 5" id="KW-1133">Transmembrane helix</keyword>
<dbReference type="GO" id="GO:0006508">
    <property type="term" value="P:proteolysis"/>
    <property type="evidence" value="ECO:0007669"/>
    <property type="project" value="UniProtKB-KW"/>
</dbReference>
<evidence type="ECO:0000259" key="8">
    <source>
        <dbReference type="Pfam" id="PF24961"/>
    </source>
</evidence>
<dbReference type="PANTHER" id="PTHR33507:SF3">
    <property type="entry name" value="INNER MEMBRANE PROTEIN YBBJ"/>
    <property type="match status" value="1"/>
</dbReference>
<evidence type="ECO:0000256" key="2">
    <source>
        <dbReference type="ARBA" id="ARBA00022692"/>
    </source>
</evidence>
<protein>
    <submittedName>
        <fullName evidence="10">Membrane-bound serine protease (ClpP class)</fullName>
    </submittedName>
</protein>
<dbReference type="Proteomes" id="UP000198847">
    <property type="component" value="Unassembled WGS sequence"/>
</dbReference>
<evidence type="ECO:0000256" key="5">
    <source>
        <dbReference type="SAM" id="Phobius"/>
    </source>
</evidence>
<accession>A0A1H8NSV2</accession>
<feature type="transmembrane region" description="Helical" evidence="5">
    <location>
        <begin position="274"/>
        <end position="293"/>
    </location>
</feature>
<dbReference type="InterPro" id="IPR056738">
    <property type="entry name" value="NfeD1b_N"/>
</dbReference>
<dbReference type="InterPro" id="IPR012340">
    <property type="entry name" value="NA-bd_OB-fold"/>
</dbReference>
<comment type="subcellular location">
    <subcellularLocation>
        <location evidence="1">Membrane</location>
        <topology evidence="1">Multi-pass membrane protein</topology>
    </subcellularLocation>
</comment>
<dbReference type="EMBL" id="FODY01000001">
    <property type="protein sequence ID" value="SEO32707.1"/>
    <property type="molecule type" value="Genomic_DNA"/>
</dbReference>
<dbReference type="Gene3D" id="2.40.50.140">
    <property type="entry name" value="Nucleic acid-binding proteins"/>
    <property type="match status" value="1"/>
</dbReference>
<evidence type="ECO:0000313" key="11">
    <source>
        <dbReference type="Proteomes" id="UP000198847"/>
    </source>
</evidence>
<feature type="chain" id="PRO_5011680378" evidence="6">
    <location>
        <begin position="23"/>
        <end position="429"/>
    </location>
</feature>
<dbReference type="GO" id="GO:0005886">
    <property type="term" value="C:plasma membrane"/>
    <property type="evidence" value="ECO:0007669"/>
    <property type="project" value="TreeGrafter"/>
</dbReference>
<sequence length="429" mass="45707">MMRTVWLILFMLCLAIFVPVSAQEEQPSVVVVVMQGEINETQVALLHRAYTEARAKNAAAVILELDTFGGLVDSAVKMRDMIDSMPVRTICFVKNRAWSAGALISLAHQHIVMAQGSSIGAAEPIPATEKNISALKAEFAATAGKHGRNPRIAEAMVDKTMGYPGYAGQGQILSLTDSQAVAVGYAELIAADRTAVLAHYGLQNSPLREYTANWQDYAAGWLSMAAVKFVLLTVMFLAILVEFKTAGTGAAGLLAVAAASLLFTGQWLLGYAGWLEALLLLMGLLLLGAEFFVAGTGIFAAAGTLSLFTGVYLLAGAGNTAVYSILISMLLAIGLFLLIVRRLPSSRLWMKLVLREAETGQAGFVSGNDHSAYQGKTGKTLTALRPAGRIEIDGTVLDVVSEGEFIQPGLEVTVIDTTGNRMVVRLTKH</sequence>
<dbReference type="InterPro" id="IPR052165">
    <property type="entry name" value="Membrane_assoc_protease"/>
</dbReference>
<evidence type="ECO:0000259" key="7">
    <source>
        <dbReference type="Pfam" id="PF01957"/>
    </source>
</evidence>
<feature type="domain" description="NfeD1b N-terminal" evidence="9">
    <location>
        <begin position="29"/>
        <end position="208"/>
    </location>
</feature>
<evidence type="ECO:0000256" key="1">
    <source>
        <dbReference type="ARBA" id="ARBA00004141"/>
    </source>
</evidence>
<reference evidence="10 11" key="1">
    <citation type="submission" date="2016-10" db="EMBL/GenBank/DDBJ databases">
        <authorList>
            <person name="de Groot N.N."/>
        </authorList>
    </citation>
    <scope>NUCLEOTIDE SEQUENCE [LARGE SCALE GENOMIC DNA]</scope>
    <source>
        <strain evidence="10 11">DSM 13305</strain>
    </source>
</reference>
<dbReference type="GO" id="GO:0008233">
    <property type="term" value="F:peptidase activity"/>
    <property type="evidence" value="ECO:0007669"/>
    <property type="project" value="UniProtKB-KW"/>
</dbReference>
<evidence type="ECO:0000256" key="4">
    <source>
        <dbReference type="ARBA" id="ARBA00023136"/>
    </source>
</evidence>
<dbReference type="Pfam" id="PF01957">
    <property type="entry name" value="NfeD"/>
    <property type="match status" value="1"/>
</dbReference>
<dbReference type="InterPro" id="IPR056739">
    <property type="entry name" value="NfeD_membrane"/>
</dbReference>
<feature type="signal peptide" evidence="6">
    <location>
        <begin position="1"/>
        <end position="22"/>
    </location>
</feature>
<feature type="transmembrane region" description="Helical" evidence="5">
    <location>
        <begin position="248"/>
        <end position="268"/>
    </location>
</feature>
<keyword evidence="2 5" id="KW-0812">Transmembrane</keyword>
<dbReference type="Pfam" id="PF24961">
    <property type="entry name" value="NfeD_membrane"/>
    <property type="match status" value="1"/>
</dbReference>
<dbReference type="CDD" id="cd07021">
    <property type="entry name" value="Clp_protease_NfeD_like"/>
    <property type="match status" value="1"/>
</dbReference>
<dbReference type="Pfam" id="PF25145">
    <property type="entry name" value="NfeD1b_N"/>
    <property type="match status" value="1"/>
</dbReference>
<gene>
    <name evidence="10" type="ORF">SAMN04490178_101221</name>
</gene>
<dbReference type="InterPro" id="IPR029045">
    <property type="entry name" value="ClpP/crotonase-like_dom_sf"/>
</dbReference>
<feature type="transmembrane region" description="Helical" evidence="5">
    <location>
        <begin position="321"/>
        <end position="340"/>
    </location>
</feature>
<dbReference type="SUPFAM" id="SSF141322">
    <property type="entry name" value="NfeD domain-like"/>
    <property type="match status" value="1"/>
</dbReference>
<keyword evidence="10" id="KW-0378">Hydrolase</keyword>
<feature type="domain" description="NfeD-like C-terminal" evidence="7">
    <location>
        <begin position="372"/>
        <end position="425"/>
    </location>
</feature>
<evidence type="ECO:0000259" key="9">
    <source>
        <dbReference type="Pfam" id="PF25145"/>
    </source>
</evidence>
<dbReference type="Gene3D" id="3.90.226.10">
    <property type="entry name" value="2-enoyl-CoA Hydratase, Chain A, domain 1"/>
    <property type="match status" value="1"/>
</dbReference>
<feature type="transmembrane region" description="Helical" evidence="5">
    <location>
        <begin position="218"/>
        <end position="241"/>
    </location>
</feature>
<evidence type="ECO:0000313" key="10">
    <source>
        <dbReference type="EMBL" id="SEO32707.1"/>
    </source>
</evidence>
<keyword evidence="10" id="KW-0645">Protease</keyword>
<dbReference type="SUPFAM" id="SSF52096">
    <property type="entry name" value="ClpP/crotonase"/>
    <property type="match status" value="1"/>
</dbReference>
<dbReference type="PANTHER" id="PTHR33507">
    <property type="entry name" value="INNER MEMBRANE PROTEIN YBBJ"/>
    <property type="match status" value="1"/>
</dbReference>
<dbReference type="STRING" id="112903.SAMN04490178_101221"/>
<keyword evidence="4 5" id="KW-0472">Membrane</keyword>
<evidence type="ECO:0000256" key="6">
    <source>
        <dbReference type="SAM" id="SignalP"/>
    </source>
</evidence>
<keyword evidence="11" id="KW-1185">Reference proteome</keyword>
<dbReference type="InterPro" id="IPR002810">
    <property type="entry name" value="NfeD-like_C"/>
</dbReference>
<feature type="domain" description="NfeD integral membrane" evidence="8">
    <location>
        <begin position="227"/>
        <end position="340"/>
    </location>
</feature>
<name>A0A1H8NSV2_9FIRM</name>
<keyword evidence="6" id="KW-0732">Signal</keyword>
<dbReference type="OrthoDB" id="9806253at2"/>
<proteinExistence type="predicted"/>
<evidence type="ECO:0000256" key="3">
    <source>
        <dbReference type="ARBA" id="ARBA00022989"/>
    </source>
</evidence>